<dbReference type="PROSITE" id="PS01173">
    <property type="entry name" value="LIPASE_GDXG_HIS"/>
    <property type="match status" value="1"/>
</dbReference>
<reference evidence="4 5" key="1">
    <citation type="submission" date="2019-06" db="EMBL/GenBank/DDBJ databases">
        <title>A novel bacterium of genus Amaricoccus, isolated from marine sediment.</title>
        <authorList>
            <person name="Huang H."/>
            <person name="Mo K."/>
            <person name="Hu Y."/>
        </authorList>
    </citation>
    <scope>NUCLEOTIDE SEQUENCE [LARGE SCALE GENOMIC DNA]</scope>
    <source>
        <strain evidence="4 5">HB172011</strain>
    </source>
</reference>
<dbReference type="PANTHER" id="PTHR48081">
    <property type="entry name" value="AB HYDROLASE SUPERFAMILY PROTEIN C4A8.06C"/>
    <property type="match status" value="1"/>
</dbReference>
<dbReference type="PANTHER" id="PTHR48081:SF30">
    <property type="entry name" value="ACETYL-HYDROLASE LIPR-RELATED"/>
    <property type="match status" value="1"/>
</dbReference>
<dbReference type="Pfam" id="PF07859">
    <property type="entry name" value="Abhydrolase_3"/>
    <property type="match status" value="1"/>
</dbReference>
<evidence type="ECO:0000256" key="1">
    <source>
        <dbReference type="ARBA" id="ARBA00010515"/>
    </source>
</evidence>
<dbReference type="AlphaFoldDB" id="A0A501WTZ2"/>
<dbReference type="InterPro" id="IPR050300">
    <property type="entry name" value="GDXG_lipolytic_enzyme"/>
</dbReference>
<keyword evidence="2 4" id="KW-0378">Hydrolase</keyword>
<evidence type="ECO:0000256" key="2">
    <source>
        <dbReference type="ARBA" id="ARBA00022801"/>
    </source>
</evidence>
<dbReference type="SUPFAM" id="SSF53474">
    <property type="entry name" value="alpha/beta-Hydrolases"/>
    <property type="match status" value="1"/>
</dbReference>
<evidence type="ECO:0000259" key="3">
    <source>
        <dbReference type="Pfam" id="PF07859"/>
    </source>
</evidence>
<dbReference type="InterPro" id="IPR002168">
    <property type="entry name" value="Lipase_GDXG_HIS_AS"/>
</dbReference>
<sequence>MSWQLSAVELWLRFVEKPYLAWEHDFGRARQRLERAASRLRPPPGARLTCRPLGGLPAARVEGPSRATLLWLHGGAYCLGSPRTHAAMVAHLARRIGGSAVLPAYRLAPEHPFPAAVEDAAAAYRALLAEGVDPGTLVLGGDSAGGGLVFALLGQLGALGLPAPACVLAFSPWVDLTLARPSLTELASRESLLPVSRVTEIRDLYLAGADPRDPRASPLFADLAGAPPTLIQASEAEILRDDARALAEALVRQGVDARLELWPDTPHGWQLYQEHVPEADHALHRAAAFVRRRLGQPSR</sequence>
<comment type="caution">
    <text evidence="4">The sequence shown here is derived from an EMBL/GenBank/DDBJ whole genome shotgun (WGS) entry which is preliminary data.</text>
</comment>
<dbReference type="GO" id="GO:0004806">
    <property type="term" value="F:triacylglycerol lipase activity"/>
    <property type="evidence" value="ECO:0007669"/>
    <property type="project" value="TreeGrafter"/>
</dbReference>
<feature type="domain" description="Alpha/beta hydrolase fold-3" evidence="3">
    <location>
        <begin position="69"/>
        <end position="270"/>
    </location>
</feature>
<gene>
    <name evidence="4" type="ORF">FJM51_11275</name>
</gene>
<organism evidence="4 5">
    <name type="scientific">Amaricoccus solimangrovi</name>
    <dbReference type="NCBI Taxonomy" id="2589815"/>
    <lineage>
        <taxon>Bacteria</taxon>
        <taxon>Pseudomonadati</taxon>
        <taxon>Pseudomonadota</taxon>
        <taxon>Alphaproteobacteria</taxon>
        <taxon>Rhodobacterales</taxon>
        <taxon>Paracoccaceae</taxon>
        <taxon>Amaricoccus</taxon>
    </lineage>
</organism>
<comment type="similarity">
    <text evidence="1">Belongs to the 'GDXG' lipolytic enzyme family.</text>
</comment>
<name>A0A501WTZ2_9RHOB</name>
<keyword evidence="5" id="KW-1185">Reference proteome</keyword>
<proteinExistence type="inferred from homology"/>
<dbReference type="EMBL" id="VFRP01000009">
    <property type="protein sequence ID" value="TPE50827.1"/>
    <property type="molecule type" value="Genomic_DNA"/>
</dbReference>
<dbReference type="InterPro" id="IPR029058">
    <property type="entry name" value="AB_hydrolase_fold"/>
</dbReference>
<dbReference type="Proteomes" id="UP000319255">
    <property type="component" value="Unassembled WGS sequence"/>
</dbReference>
<dbReference type="RefSeq" id="WP_140454241.1">
    <property type="nucleotide sequence ID" value="NZ_VFRP01000009.1"/>
</dbReference>
<dbReference type="InterPro" id="IPR013094">
    <property type="entry name" value="AB_hydrolase_3"/>
</dbReference>
<evidence type="ECO:0000313" key="4">
    <source>
        <dbReference type="EMBL" id="TPE50827.1"/>
    </source>
</evidence>
<dbReference type="OrthoDB" id="9806180at2"/>
<evidence type="ECO:0000313" key="5">
    <source>
        <dbReference type="Proteomes" id="UP000319255"/>
    </source>
</evidence>
<dbReference type="Gene3D" id="3.40.50.1820">
    <property type="entry name" value="alpha/beta hydrolase"/>
    <property type="match status" value="1"/>
</dbReference>
<protein>
    <submittedName>
        <fullName evidence="4">Alpha/beta hydrolase</fullName>
    </submittedName>
</protein>
<accession>A0A501WTZ2</accession>